<feature type="domain" description="TPM" evidence="2">
    <location>
        <begin position="177"/>
        <end position="294"/>
    </location>
</feature>
<dbReference type="AlphaFoldDB" id="A0A850EJE5"/>
<name>A0A850EJE5_9BACL</name>
<evidence type="ECO:0000259" key="2">
    <source>
        <dbReference type="Pfam" id="PF04536"/>
    </source>
</evidence>
<gene>
    <name evidence="3" type="ORF">HPT30_09090</name>
</gene>
<dbReference type="EMBL" id="JABWCS010000201">
    <property type="protein sequence ID" value="NUU60496.1"/>
    <property type="molecule type" value="Genomic_DNA"/>
</dbReference>
<keyword evidence="4" id="KW-1185">Reference proteome</keyword>
<feature type="compositionally biased region" description="Gly residues" evidence="1">
    <location>
        <begin position="404"/>
        <end position="418"/>
    </location>
</feature>
<feature type="region of interest" description="Disordered" evidence="1">
    <location>
        <begin position="386"/>
        <end position="466"/>
    </location>
</feature>
<evidence type="ECO:0000256" key="1">
    <source>
        <dbReference type="SAM" id="MobiDB-lite"/>
    </source>
</evidence>
<dbReference type="Gene3D" id="3.10.310.50">
    <property type="match status" value="2"/>
</dbReference>
<dbReference type="PANTHER" id="PTHR30373">
    <property type="entry name" value="UPF0603 PROTEIN YGCG"/>
    <property type="match status" value="1"/>
</dbReference>
<feature type="region of interest" description="Disordered" evidence="1">
    <location>
        <begin position="313"/>
        <end position="333"/>
    </location>
</feature>
<feature type="domain" description="TPM" evidence="2">
    <location>
        <begin position="38"/>
        <end position="159"/>
    </location>
</feature>
<organism evidence="3 4">
    <name type="scientific">Paenibacillus agri</name>
    <dbReference type="NCBI Taxonomy" id="2744309"/>
    <lineage>
        <taxon>Bacteria</taxon>
        <taxon>Bacillati</taxon>
        <taxon>Bacillota</taxon>
        <taxon>Bacilli</taxon>
        <taxon>Bacillales</taxon>
        <taxon>Paenibacillaceae</taxon>
        <taxon>Paenibacillus</taxon>
    </lineage>
</organism>
<dbReference type="PANTHER" id="PTHR30373:SF2">
    <property type="entry name" value="UPF0603 PROTEIN YGCG"/>
    <property type="match status" value="1"/>
</dbReference>
<feature type="compositionally biased region" description="Polar residues" evidence="1">
    <location>
        <begin position="318"/>
        <end position="333"/>
    </location>
</feature>
<comment type="caution">
    <text evidence="3">The sequence shown here is derived from an EMBL/GenBank/DDBJ whole genome shotgun (WGS) entry which is preliminary data.</text>
</comment>
<accession>A0A850EJE5</accession>
<feature type="compositionally biased region" description="Gly residues" evidence="1">
    <location>
        <begin position="425"/>
        <end position="466"/>
    </location>
</feature>
<dbReference type="InterPro" id="IPR007621">
    <property type="entry name" value="TPM_dom"/>
</dbReference>
<dbReference type="RefSeq" id="WP_175371080.1">
    <property type="nucleotide sequence ID" value="NZ_JABWCS010000201.1"/>
</dbReference>
<evidence type="ECO:0000313" key="4">
    <source>
        <dbReference type="Proteomes" id="UP000564806"/>
    </source>
</evidence>
<reference evidence="3" key="1">
    <citation type="submission" date="2020-06" db="EMBL/GenBank/DDBJ databases">
        <title>Paenibacillus sp. nov., isolated from soil.</title>
        <authorList>
            <person name="Seo Y.L."/>
        </authorList>
    </citation>
    <scope>NUCLEOTIDE SEQUENCE [LARGE SCALE GENOMIC DNA]</scope>
    <source>
        <strain evidence="3">JW14</strain>
    </source>
</reference>
<dbReference type="Pfam" id="PF04536">
    <property type="entry name" value="TPM_phosphatase"/>
    <property type="match status" value="2"/>
</dbReference>
<evidence type="ECO:0000313" key="3">
    <source>
        <dbReference type="EMBL" id="NUU60496.1"/>
    </source>
</evidence>
<dbReference type="Proteomes" id="UP000564806">
    <property type="component" value="Unassembled WGS sequence"/>
</dbReference>
<protein>
    <submittedName>
        <fullName evidence="3">TPM domain-containing protein</fullName>
    </submittedName>
</protein>
<feature type="compositionally biased region" description="Low complexity" evidence="1">
    <location>
        <begin position="393"/>
        <end position="403"/>
    </location>
</feature>
<proteinExistence type="predicted"/>
<sequence length="466" mass="49549">MKHKSLKIAWIAIILTMLFPVLSFAKSTLPEHTGAFYVNDFANVLNDKTENYMVNYGIKLHRKNEAQVVVVTVDSTNGMPIKEYATSLFNKWGIGSKEKNNGVLLLLSIKDDDYWAVQGKGIVNTLPDSKISEILSRQLEPDFAAKNYSNGVYKTYGSFIQALGGTWTENVGNKTYVSDNAGVFKQVTKDYLNQSSNRYKDTTGNGIYVVTVKNTGGKTLQDYTYMKFASVGAGSKDTMLVLDIGGDNYHVLQGKDVDQVLTNEVIKGILNSALEPSFAKKDYAGGATATANAFYNFFLSRAEAAPNTVVGDKGATPASATQADGTSEKSGNSGVTSGMFKVFLGIIGLFIFSSWRRSRNLSKYGVRYNPYSRRNKRRYSHWDRDDYRHHRSSSSSGRRSSGGSNWGGGGSSSGGGAGRHSSGGSSSGNSGGGGSSSGGGSGRQNSSGGGSSGGGGASSGGGVGRH</sequence>